<protein>
    <recommendedName>
        <fullName evidence="2">C-type lectin domain-containing protein</fullName>
    </recommendedName>
</protein>
<dbReference type="PROSITE" id="PS50041">
    <property type="entry name" value="C_TYPE_LECTIN_2"/>
    <property type="match status" value="1"/>
</dbReference>
<feature type="chain" id="PRO_5043774592" description="C-type lectin domain-containing protein" evidence="1">
    <location>
        <begin position="48"/>
        <end position="197"/>
    </location>
</feature>
<feature type="non-terminal residue" evidence="3">
    <location>
        <position position="197"/>
    </location>
</feature>
<gene>
    <name evidence="3" type="ORF">MNOR_LOCUS6823</name>
</gene>
<evidence type="ECO:0000313" key="3">
    <source>
        <dbReference type="EMBL" id="CAL4067941.1"/>
    </source>
</evidence>
<dbReference type="Pfam" id="PF00059">
    <property type="entry name" value="Lectin_C"/>
    <property type="match status" value="1"/>
</dbReference>
<dbReference type="InterPro" id="IPR016187">
    <property type="entry name" value="CTDL_fold"/>
</dbReference>
<evidence type="ECO:0000259" key="2">
    <source>
        <dbReference type="PROSITE" id="PS50041"/>
    </source>
</evidence>
<evidence type="ECO:0000313" key="4">
    <source>
        <dbReference type="Proteomes" id="UP001497623"/>
    </source>
</evidence>
<dbReference type="SUPFAM" id="SSF56436">
    <property type="entry name" value="C-type lectin-like"/>
    <property type="match status" value="1"/>
</dbReference>
<dbReference type="CDD" id="cd00037">
    <property type="entry name" value="CLECT"/>
    <property type="match status" value="1"/>
</dbReference>
<accession>A0AAV2Q490</accession>
<dbReference type="Gene3D" id="3.10.100.10">
    <property type="entry name" value="Mannose-Binding Protein A, subunit A"/>
    <property type="match status" value="1"/>
</dbReference>
<reference evidence="3 4" key="1">
    <citation type="submission" date="2024-05" db="EMBL/GenBank/DDBJ databases">
        <authorList>
            <person name="Wallberg A."/>
        </authorList>
    </citation>
    <scope>NUCLEOTIDE SEQUENCE [LARGE SCALE GENOMIC DNA]</scope>
</reference>
<dbReference type="AlphaFoldDB" id="A0AAV2Q490"/>
<sequence length="197" mass="22055">CSSTTISLWCGFLCQLSSSTTSTTPSMWQPQRLHFLLLIAMIGLAQCNTQVEKGNCPFLFTDVAGTCYFFSSTVGATAPWYDALAACQTFGLEYGLPIGLAEVGTRYGCASPDVDLMEEVSRKGVDAWLGANDIQFEGTWIWENSKYQLYLSNNMWYPDYPSGGTSRNCLAASIFEMYHRRAYFMDYPCNNLHDYVC</sequence>
<dbReference type="EMBL" id="CAXKWB010002888">
    <property type="protein sequence ID" value="CAL4067941.1"/>
    <property type="molecule type" value="Genomic_DNA"/>
</dbReference>
<evidence type="ECO:0000256" key="1">
    <source>
        <dbReference type="SAM" id="SignalP"/>
    </source>
</evidence>
<dbReference type="InterPro" id="IPR001304">
    <property type="entry name" value="C-type_lectin-like"/>
</dbReference>
<feature type="domain" description="C-type lectin" evidence="2">
    <location>
        <begin position="63"/>
        <end position="197"/>
    </location>
</feature>
<comment type="caution">
    <text evidence="3">The sequence shown here is derived from an EMBL/GenBank/DDBJ whole genome shotgun (WGS) entry which is preliminary data.</text>
</comment>
<dbReference type="Proteomes" id="UP001497623">
    <property type="component" value="Unassembled WGS sequence"/>
</dbReference>
<dbReference type="InterPro" id="IPR016186">
    <property type="entry name" value="C-type_lectin-like/link_sf"/>
</dbReference>
<feature type="non-terminal residue" evidence="3">
    <location>
        <position position="1"/>
    </location>
</feature>
<feature type="signal peptide" evidence="1">
    <location>
        <begin position="1"/>
        <end position="47"/>
    </location>
</feature>
<name>A0AAV2Q490_MEGNR</name>
<organism evidence="3 4">
    <name type="scientific">Meganyctiphanes norvegica</name>
    <name type="common">Northern krill</name>
    <name type="synonym">Thysanopoda norvegica</name>
    <dbReference type="NCBI Taxonomy" id="48144"/>
    <lineage>
        <taxon>Eukaryota</taxon>
        <taxon>Metazoa</taxon>
        <taxon>Ecdysozoa</taxon>
        <taxon>Arthropoda</taxon>
        <taxon>Crustacea</taxon>
        <taxon>Multicrustacea</taxon>
        <taxon>Malacostraca</taxon>
        <taxon>Eumalacostraca</taxon>
        <taxon>Eucarida</taxon>
        <taxon>Euphausiacea</taxon>
        <taxon>Euphausiidae</taxon>
        <taxon>Meganyctiphanes</taxon>
    </lineage>
</organism>
<proteinExistence type="predicted"/>
<keyword evidence="1" id="KW-0732">Signal</keyword>
<keyword evidence="4" id="KW-1185">Reference proteome</keyword>